<dbReference type="STRING" id="81857.IV38_GL001197"/>
<dbReference type="CDD" id="cd06471">
    <property type="entry name" value="ACD_LpsHSP_like"/>
    <property type="match status" value="1"/>
</dbReference>
<reference evidence="6 7" key="1">
    <citation type="journal article" date="2015" name="Genome Announc.">
        <title>Expanding the biotechnology potential of lactobacilli through comparative genomics of 213 strains and associated genera.</title>
        <authorList>
            <person name="Sun Z."/>
            <person name="Harris H.M."/>
            <person name="McCann A."/>
            <person name="Guo C."/>
            <person name="Argimon S."/>
            <person name="Zhang W."/>
            <person name="Yang X."/>
            <person name="Jeffery I.B."/>
            <person name="Cooney J.C."/>
            <person name="Kagawa T.F."/>
            <person name="Liu W."/>
            <person name="Song Y."/>
            <person name="Salvetti E."/>
            <person name="Wrobel A."/>
            <person name="Rasinkangas P."/>
            <person name="Parkhill J."/>
            <person name="Rea M.C."/>
            <person name="O'Sullivan O."/>
            <person name="Ritari J."/>
            <person name="Douillard F.P."/>
            <person name="Paul Ross R."/>
            <person name="Yang R."/>
            <person name="Briner A.E."/>
            <person name="Felis G.E."/>
            <person name="de Vos W.M."/>
            <person name="Barrangou R."/>
            <person name="Klaenhammer T.R."/>
            <person name="Caufield P.W."/>
            <person name="Cui Y."/>
            <person name="Zhang H."/>
            <person name="O'Toole P.W."/>
        </authorList>
    </citation>
    <scope>NUCLEOTIDE SEQUENCE [LARGE SCALE GENOMIC DNA]</scope>
    <source>
        <strain evidence="4 7">ATCC BAA-66</strain>
        <strain evidence="5 6">DSM 13344</strain>
    </source>
</reference>
<feature type="domain" description="SHSP" evidence="3">
    <location>
        <begin position="26"/>
        <end position="137"/>
    </location>
</feature>
<gene>
    <name evidence="4" type="ORF">IV38_GL001197</name>
    <name evidence="5" type="ORF">IV40_GL000656</name>
</gene>
<comment type="caution">
    <text evidence="4">The sequence shown here is derived from an EMBL/GenBank/DDBJ whole genome shotgun (WGS) entry which is preliminary data.</text>
</comment>
<dbReference type="Pfam" id="PF00011">
    <property type="entry name" value="HSP20"/>
    <property type="match status" value="1"/>
</dbReference>
<evidence type="ECO:0000313" key="6">
    <source>
        <dbReference type="Proteomes" id="UP000051645"/>
    </source>
</evidence>
<keyword evidence="6" id="KW-1185">Reference proteome</keyword>
<dbReference type="Proteomes" id="UP000051751">
    <property type="component" value="Unassembled WGS sequence"/>
</dbReference>
<dbReference type="RefSeq" id="WP_057768870.1">
    <property type="nucleotide sequence ID" value="NZ_JQAT01000002.1"/>
</dbReference>
<dbReference type="PANTHER" id="PTHR11527">
    <property type="entry name" value="HEAT-SHOCK PROTEIN 20 FAMILY MEMBER"/>
    <property type="match status" value="1"/>
</dbReference>
<accession>A0A0R2FK69</accession>
<evidence type="ECO:0000256" key="1">
    <source>
        <dbReference type="PROSITE-ProRule" id="PRU00285"/>
    </source>
</evidence>
<evidence type="ECO:0000313" key="7">
    <source>
        <dbReference type="Proteomes" id="UP000051751"/>
    </source>
</evidence>
<dbReference type="Proteomes" id="UP000051645">
    <property type="component" value="Unassembled WGS sequence"/>
</dbReference>
<evidence type="ECO:0000256" key="2">
    <source>
        <dbReference type="RuleBase" id="RU003616"/>
    </source>
</evidence>
<dbReference type="InterPro" id="IPR008978">
    <property type="entry name" value="HSP20-like_chaperone"/>
</dbReference>
<comment type="similarity">
    <text evidence="1 2">Belongs to the small heat shock protein (HSP20) family.</text>
</comment>
<evidence type="ECO:0000313" key="4">
    <source>
        <dbReference type="EMBL" id="KRN28984.1"/>
    </source>
</evidence>
<dbReference type="EMBL" id="JQAT01000002">
    <property type="protein sequence ID" value="KRN28984.1"/>
    <property type="molecule type" value="Genomic_DNA"/>
</dbReference>
<dbReference type="SUPFAM" id="SSF49764">
    <property type="entry name" value="HSP20-like chaperones"/>
    <property type="match status" value="1"/>
</dbReference>
<dbReference type="PATRIC" id="fig|81857.3.peg.1203"/>
<dbReference type="PROSITE" id="PS01031">
    <property type="entry name" value="SHSP"/>
    <property type="match status" value="1"/>
</dbReference>
<dbReference type="EMBL" id="JQAZ01000002">
    <property type="protein sequence ID" value="KRN32606.1"/>
    <property type="molecule type" value="Genomic_DNA"/>
</dbReference>
<dbReference type="AlphaFoldDB" id="A0A0R2FK69"/>
<evidence type="ECO:0000259" key="3">
    <source>
        <dbReference type="PROSITE" id="PS01031"/>
    </source>
</evidence>
<name>A0A0R2FK69_9LACO</name>
<proteinExistence type="inferred from homology"/>
<organism evidence="4 7">
    <name type="scientific">Lactobacillus selangorensis</name>
    <dbReference type="NCBI Taxonomy" id="81857"/>
    <lineage>
        <taxon>Bacteria</taxon>
        <taxon>Bacillati</taxon>
        <taxon>Bacillota</taxon>
        <taxon>Bacilli</taxon>
        <taxon>Lactobacillales</taxon>
        <taxon>Lactobacillaceae</taxon>
        <taxon>Lactobacillus</taxon>
    </lineage>
</organism>
<evidence type="ECO:0000313" key="5">
    <source>
        <dbReference type="EMBL" id="KRN32606.1"/>
    </source>
</evidence>
<dbReference type="InterPro" id="IPR002068">
    <property type="entry name" value="A-crystallin/Hsp20_dom"/>
</dbReference>
<dbReference type="Gene3D" id="2.60.40.790">
    <property type="match status" value="1"/>
</dbReference>
<protein>
    <recommendedName>
        <fullName evidence="3">SHSP domain-containing protein</fullName>
    </recommendedName>
</protein>
<dbReference type="InterPro" id="IPR031107">
    <property type="entry name" value="Small_HSP"/>
</dbReference>
<sequence length="137" mass="15465">MANDLSLDHLNHLARRVFGDNLPTDWLQGTGTMKTDIVENDDNYVVTIDLPGLNKNDIRLNYSDGLLVVRATAKQKHDETNDQNQLIRSERHYGTVERQYALPDVDEAKVTAAYQDGVLTITLPKTADAQKHHIEIN</sequence>